<reference evidence="1" key="2">
    <citation type="journal article" date="2015" name="Fish Shellfish Immunol.">
        <title>Early steps in the European eel (Anguilla anguilla)-Vibrio vulnificus interaction in the gills: Role of the RtxA13 toxin.</title>
        <authorList>
            <person name="Callol A."/>
            <person name="Pajuelo D."/>
            <person name="Ebbesson L."/>
            <person name="Teles M."/>
            <person name="MacKenzie S."/>
            <person name="Amaro C."/>
        </authorList>
    </citation>
    <scope>NUCLEOTIDE SEQUENCE</scope>
</reference>
<dbReference type="EMBL" id="GBXM01108676">
    <property type="protein sequence ID" value="JAG99900.1"/>
    <property type="molecule type" value="Transcribed_RNA"/>
</dbReference>
<evidence type="ECO:0000313" key="1">
    <source>
        <dbReference type="EMBL" id="JAG99900.1"/>
    </source>
</evidence>
<dbReference type="AlphaFoldDB" id="A0A0E9P5T1"/>
<name>A0A0E9P5T1_ANGAN</name>
<sequence length="30" mass="3423">MSFTMLHCKPIMSVFISLFSYHYAPSSPPC</sequence>
<accession>A0A0E9P5T1</accession>
<protein>
    <submittedName>
        <fullName evidence="1">Uncharacterized protein</fullName>
    </submittedName>
</protein>
<organism evidence="1">
    <name type="scientific">Anguilla anguilla</name>
    <name type="common">European freshwater eel</name>
    <name type="synonym">Muraena anguilla</name>
    <dbReference type="NCBI Taxonomy" id="7936"/>
    <lineage>
        <taxon>Eukaryota</taxon>
        <taxon>Metazoa</taxon>
        <taxon>Chordata</taxon>
        <taxon>Craniata</taxon>
        <taxon>Vertebrata</taxon>
        <taxon>Euteleostomi</taxon>
        <taxon>Actinopterygii</taxon>
        <taxon>Neopterygii</taxon>
        <taxon>Teleostei</taxon>
        <taxon>Anguilliformes</taxon>
        <taxon>Anguillidae</taxon>
        <taxon>Anguilla</taxon>
    </lineage>
</organism>
<proteinExistence type="predicted"/>
<reference evidence="1" key="1">
    <citation type="submission" date="2014-11" db="EMBL/GenBank/DDBJ databases">
        <authorList>
            <person name="Amaro Gonzalez C."/>
        </authorList>
    </citation>
    <scope>NUCLEOTIDE SEQUENCE</scope>
</reference>